<organism evidence="2 3">
    <name type="scientific">Pseudanabaena yagii GIHE-NHR1</name>
    <dbReference type="NCBI Taxonomy" id="2722753"/>
    <lineage>
        <taxon>Bacteria</taxon>
        <taxon>Bacillati</taxon>
        <taxon>Cyanobacteriota</taxon>
        <taxon>Cyanophyceae</taxon>
        <taxon>Pseudanabaenales</taxon>
        <taxon>Pseudanabaenaceae</taxon>
        <taxon>Pseudanabaena</taxon>
        <taxon>Pseudanabaena yagii</taxon>
    </lineage>
</organism>
<gene>
    <name evidence="2" type="ORF">HC246_18675</name>
</gene>
<accession>A0ABX1LV41</accession>
<keyword evidence="1" id="KW-1133">Transmembrane helix</keyword>
<reference evidence="2 3" key="1">
    <citation type="submission" date="2020-03" db="EMBL/GenBank/DDBJ databases">
        <title>Draft Genome Sequence of 2-Methylisoborneol Producing Pseudanabaena yagii Strain GIHE-NHR1 Isolated from North Han River in South Korea.</title>
        <authorList>
            <person name="Jeong J."/>
        </authorList>
    </citation>
    <scope>NUCLEOTIDE SEQUENCE [LARGE SCALE GENOMIC DNA]</scope>
    <source>
        <strain evidence="2 3">GIHE-NHR1</strain>
    </source>
</reference>
<dbReference type="Proteomes" id="UP000738376">
    <property type="component" value="Unassembled WGS sequence"/>
</dbReference>
<dbReference type="RefSeq" id="WP_169364953.1">
    <property type="nucleotide sequence ID" value="NZ_JAAVJL010000002.1"/>
</dbReference>
<evidence type="ECO:0008006" key="4">
    <source>
        <dbReference type="Google" id="ProtNLM"/>
    </source>
</evidence>
<proteinExistence type="predicted"/>
<feature type="transmembrane region" description="Helical" evidence="1">
    <location>
        <begin position="15"/>
        <end position="33"/>
    </location>
</feature>
<comment type="caution">
    <text evidence="2">The sequence shown here is derived from an EMBL/GenBank/DDBJ whole genome shotgun (WGS) entry which is preliminary data.</text>
</comment>
<name>A0ABX1LV41_9CYAN</name>
<evidence type="ECO:0000313" key="3">
    <source>
        <dbReference type="Proteomes" id="UP000738376"/>
    </source>
</evidence>
<dbReference type="EMBL" id="JAAVJL010000002">
    <property type="protein sequence ID" value="NMF59989.1"/>
    <property type="molecule type" value="Genomic_DNA"/>
</dbReference>
<evidence type="ECO:0000256" key="1">
    <source>
        <dbReference type="SAM" id="Phobius"/>
    </source>
</evidence>
<keyword evidence="1" id="KW-0472">Membrane</keyword>
<keyword evidence="1" id="KW-0812">Transmembrane</keyword>
<protein>
    <recommendedName>
        <fullName evidence="4">NlpC/P60 domain-containing protein</fullName>
    </recommendedName>
</protein>
<sequence>MSENELPKSGTRPKVSRGFLITVGILAILAVVGKPVMQWGKVQYDAYKARTTDLTASEPKYQELRKVIQANQRPNSGYNSGNTNTKNDLKTPEKIFQTALSRDLLGRSSLYEPNTSNGKLACARMVNMVLDRALGYQVGQNTLYVPSIVADLDKGQGKRIDQKQAVRGDIAIANGTDYTNGQWHIGICMNDGCRLILSNSPFKSEFSWLTGTTFEGAFDQYPGKTTFYRILQH</sequence>
<keyword evidence="3" id="KW-1185">Reference proteome</keyword>
<evidence type="ECO:0000313" key="2">
    <source>
        <dbReference type="EMBL" id="NMF59989.1"/>
    </source>
</evidence>